<dbReference type="Pfam" id="PF00005">
    <property type="entry name" value="ABC_tran"/>
    <property type="match status" value="1"/>
</dbReference>
<evidence type="ECO:0000256" key="2">
    <source>
        <dbReference type="ARBA" id="ARBA00005417"/>
    </source>
</evidence>
<dbReference type="AlphaFoldDB" id="A0A0J8GVR3"/>
<dbReference type="SMART" id="SM00382">
    <property type="entry name" value="AAA"/>
    <property type="match status" value="1"/>
</dbReference>
<evidence type="ECO:0000313" key="10">
    <source>
        <dbReference type="EMBL" id="KMT65404.1"/>
    </source>
</evidence>
<dbReference type="PATRIC" id="fig|1513271.3.peg.1742"/>
<keyword evidence="4" id="KW-1003">Cell membrane</keyword>
<evidence type="ECO:0000256" key="6">
    <source>
        <dbReference type="ARBA" id="ARBA00022741"/>
    </source>
</evidence>
<keyword evidence="3" id="KW-0813">Transport</keyword>
<keyword evidence="5" id="KW-0997">Cell inner membrane</keyword>
<keyword evidence="11" id="KW-1185">Reference proteome</keyword>
<dbReference type="PANTHER" id="PTHR43297:SF4">
    <property type="entry name" value="PUTRESCINE EXPORT SYSTEM ATP-BINDING PROTEIN SAPD"/>
    <property type="match status" value="1"/>
</dbReference>
<dbReference type="GO" id="GO:0005886">
    <property type="term" value="C:plasma membrane"/>
    <property type="evidence" value="ECO:0007669"/>
    <property type="project" value="UniProtKB-SubCell"/>
</dbReference>
<name>A0A0J8GVR3_9ALTE</name>
<dbReference type="InterPro" id="IPR027417">
    <property type="entry name" value="P-loop_NTPase"/>
</dbReference>
<evidence type="ECO:0000256" key="8">
    <source>
        <dbReference type="ARBA" id="ARBA00023136"/>
    </source>
</evidence>
<sequence>MMLLDVRNLTVQLKTESLDVSAIDKMSLSMRDGSIHALVGETGSGKSLFARALTGTLSDKWHVKADRFFWQGEDLLRKSEEQRRQIISKDIAMIFQEPKLSLDPTARIGEQIEEVIPKSDFTGSFWTRRQERKTLVNKLLLKVGIKHYDFCSNSYAHELSEGLCQKVNIAMAIVRHPKLLIADEPTDAMESTTKIQILRLLQKLNESKDMSVLLITHDLESVVQYADEMTLLYNGQSVESGSVKRLLKRPFHPYTETLFKSIPKFNTEIAPKSRLETLKGSTPPLQHLPIGCRLGPRCPRAQKECVVTPKSVKYKGQVFSCHYPINMES</sequence>
<evidence type="ECO:0000256" key="4">
    <source>
        <dbReference type="ARBA" id="ARBA00022475"/>
    </source>
</evidence>
<dbReference type="InterPro" id="IPR050388">
    <property type="entry name" value="ABC_Ni/Peptide_Import"/>
</dbReference>
<dbReference type="Pfam" id="PF08352">
    <property type="entry name" value="oligo_HPY"/>
    <property type="match status" value="1"/>
</dbReference>
<dbReference type="InterPro" id="IPR003439">
    <property type="entry name" value="ABC_transporter-like_ATP-bd"/>
</dbReference>
<dbReference type="PANTHER" id="PTHR43297">
    <property type="entry name" value="OLIGOPEPTIDE TRANSPORT ATP-BINDING PROTEIN APPD"/>
    <property type="match status" value="1"/>
</dbReference>
<feature type="domain" description="ABC transporter" evidence="9">
    <location>
        <begin position="4"/>
        <end position="259"/>
    </location>
</feature>
<keyword evidence="8" id="KW-0472">Membrane</keyword>
<organism evidence="10 11">
    <name type="scientific">Catenovulum maritimum</name>
    <dbReference type="NCBI Taxonomy" id="1513271"/>
    <lineage>
        <taxon>Bacteria</taxon>
        <taxon>Pseudomonadati</taxon>
        <taxon>Pseudomonadota</taxon>
        <taxon>Gammaproteobacteria</taxon>
        <taxon>Alteromonadales</taxon>
        <taxon>Alteromonadaceae</taxon>
        <taxon>Catenovulum</taxon>
    </lineage>
</organism>
<dbReference type="InterPro" id="IPR003593">
    <property type="entry name" value="AAA+_ATPase"/>
</dbReference>
<dbReference type="EMBL" id="LAZL01000011">
    <property type="protein sequence ID" value="KMT65404.1"/>
    <property type="molecule type" value="Genomic_DNA"/>
</dbReference>
<dbReference type="GO" id="GO:0015833">
    <property type="term" value="P:peptide transport"/>
    <property type="evidence" value="ECO:0007669"/>
    <property type="project" value="InterPro"/>
</dbReference>
<keyword evidence="7 10" id="KW-0067">ATP-binding</keyword>
<evidence type="ECO:0000256" key="1">
    <source>
        <dbReference type="ARBA" id="ARBA00004417"/>
    </source>
</evidence>
<dbReference type="OrthoDB" id="9784450at2"/>
<dbReference type="STRING" id="1513271.XM47_08550"/>
<dbReference type="NCBIfam" id="TIGR01727">
    <property type="entry name" value="oligo_HPY"/>
    <property type="match status" value="1"/>
</dbReference>
<dbReference type="PROSITE" id="PS50893">
    <property type="entry name" value="ABC_TRANSPORTER_2"/>
    <property type="match status" value="1"/>
</dbReference>
<dbReference type="GO" id="GO:0005524">
    <property type="term" value="F:ATP binding"/>
    <property type="evidence" value="ECO:0007669"/>
    <property type="project" value="UniProtKB-KW"/>
</dbReference>
<evidence type="ECO:0000256" key="7">
    <source>
        <dbReference type="ARBA" id="ARBA00022840"/>
    </source>
</evidence>
<proteinExistence type="inferred from homology"/>
<evidence type="ECO:0000313" key="11">
    <source>
        <dbReference type="Proteomes" id="UP000037600"/>
    </source>
</evidence>
<dbReference type="Gene3D" id="3.40.50.300">
    <property type="entry name" value="P-loop containing nucleotide triphosphate hydrolases"/>
    <property type="match status" value="1"/>
</dbReference>
<keyword evidence="6" id="KW-0547">Nucleotide-binding</keyword>
<comment type="similarity">
    <text evidence="2">Belongs to the ABC transporter superfamily.</text>
</comment>
<evidence type="ECO:0000256" key="3">
    <source>
        <dbReference type="ARBA" id="ARBA00022448"/>
    </source>
</evidence>
<reference evidence="10 11" key="1">
    <citation type="submission" date="2015-04" db="EMBL/GenBank/DDBJ databases">
        <title>Draft Genome Sequence of the Novel Agar-Digesting Marine Bacterium Q1.</title>
        <authorList>
            <person name="Li Y."/>
            <person name="Li D."/>
            <person name="Chen G."/>
            <person name="Du Z."/>
        </authorList>
    </citation>
    <scope>NUCLEOTIDE SEQUENCE [LARGE SCALE GENOMIC DNA]</scope>
    <source>
        <strain evidence="10 11">Q1</strain>
    </source>
</reference>
<dbReference type="RefSeq" id="WP_048691638.1">
    <property type="nucleotide sequence ID" value="NZ_KQ130488.1"/>
</dbReference>
<dbReference type="Proteomes" id="UP000037600">
    <property type="component" value="Unassembled WGS sequence"/>
</dbReference>
<dbReference type="SUPFAM" id="SSF52540">
    <property type="entry name" value="P-loop containing nucleoside triphosphate hydrolases"/>
    <property type="match status" value="1"/>
</dbReference>
<comment type="caution">
    <text evidence="10">The sequence shown here is derived from an EMBL/GenBank/DDBJ whole genome shotgun (WGS) entry which is preliminary data.</text>
</comment>
<comment type="subcellular location">
    <subcellularLocation>
        <location evidence="1">Cell inner membrane</location>
        <topology evidence="1">Peripheral membrane protein</topology>
    </subcellularLocation>
</comment>
<gene>
    <name evidence="10" type="ORF">XM47_08550</name>
</gene>
<dbReference type="InterPro" id="IPR013563">
    <property type="entry name" value="Oligopep_ABC_C"/>
</dbReference>
<protein>
    <submittedName>
        <fullName evidence="10">Peptide ABC transporter ATP-binding protein</fullName>
    </submittedName>
</protein>
<evidence type="ECO:0000256" key="5">
    <source>
        <dbReference type="ARBA" id="ARBA00022519"/>
    </source>
</evidence>
<accession>A0A0J8GVR3</accession>
<dbReference type="CDD" id="cd03257">
    <property type="entry name" value="ABC_NikE_OppD_transporters"/>
    <property type="match status" value="1"/>
</dbReference>
<dbReference type="GO" id="GO:0016887">
    <property type="term" value="F:ATP hydrolysis activity"/>
    <property type="evidence" value="ECO:0007669"/>
    <property type="project" value="InterPro"/>
</dbReference>
<evidence type="ECO:0000259" key="9">
    <source>
        <dbReference type="PROSITE" id="PS50893"/>
    </source>
</evidence>